<evidence type="ECO:0000256" key="1">
    <source>
        <dbReference type="SAM" id="MobiDB-lite"/>
    </source>
</evidence>
<proteinExistence type="predicted"/>
<accession>A0A5B7GQ24</accession>
<name>A0A5B7GQ24_PORTR</name>
<feature type="region of interest" description="Disordered" evidence="1">
    <location>
        <begin position="88"/>
        <end position="115"/>
    </location>
</feature>
<dbReference type="AlphaFoldDB" id="A0A5B7GQ24"/>
<organism evidence="2 3">
    <name type="scientific">Portunus trituberculatus</name>
    <name type="common">Swimming crab</name>
    <name type="synonym">Neptunus trituberculatus</name>
    <dbReference type="NCBI Taxonomy" id="210409"/>
    <lineage>
        <taxon>Eukaryota</taxon>
        <taxon>Metazoa</taxon>
        <taxon>Ecdysozoa</taxon>
        <taxon>Arthropoda</taxon>
        <taxon>Crustacea</taxon>
        <taxon>Multicrustacea</taxon>
        <taxon>Malacostraca</taxon>
        <taxon>Eumalacostraca</taxon>
        <taxon>Eucarida</taxon>
        <taxon>Decapoda</taxon>
        <taxon>Pleocyemata</taxon>
        <taxon>Brachyura</taxon>
        <taxon>Eubrachyura</taxon>
        <taxon>Portunoidea</taxon>
        <taxon>Portunidae</taxon>
        <taxon>Portuninae</taxon>
        <taxon>Portunus</taxon>
    </lineage>
</organism>
<dbReference type="Proteomes" id="UP000324222">
    <property type="component" value="Unassembled WGS sequence"/>
</dbReference>
<sequence>MRDLVALKVTLKVRALPYCFQPLLYGHHPPQSPSSHLPQETPVKHQYIYDTTCLLSHYHITHPLLHMFPIQLHLGIASPTIPAPIHSVMDPAPHSRTHPHTCHSNSCSESPKLPI</sequence>
<keyword evidence="3" id="KW-1185">Reference proteome</keyword>
<dbReference type="EMBL" id="VSRR010016302">
    <property type="protein sequence ID" value="MPC59148.1"/>
    <property type="molecule type" value="Genomic_DNA"/>
</dbReference>
<reference evidence="2 3" key="1">
    <citation type="submission" date="2019-05" db="EMBL/GenBank/DDBJ databases">
        <title>Another draft genome of Portunus trituberculatus and its Hox gene families provides insights of decapod evolution.</title>
        <authorList>
            <person name="Jeong J.-H."/>
            <person name="Song I."/>
            <person name="Kim S."/>
            <person name="Choi T."/>
            <person name="Kim D."/>
            <person name="Ryu S."/>
            <person name="Kim W."/>
        </authorList>
    </citation>
    <scope>NUCLEOTIDE SEQUENCE [LARGE SCALE GENOMIC DNA]</scope>
    <source>
        <tissue evidence="2">Muscle</tissue>
    </source>
</reference>
<evidence type="ECO:0000313" key="2">
    <source>
        <dbReference type="EMBL" id="MPC59148.1"/>
    </source>
</evidence>
<protein>
    <submittedName>
        <fullName evidence="2">Uncharacterized protein</fullName>
    </submittedName>
</protein>
<comment type="caution">
    <text evidence="2">The sequence shown here is derived from an EMBL/GenBank/DDBJ whole genome shotgun (WGS) entry which is preliminary data.</text>
</comment>
<evidence type="ECO:0000313" key="3">
    <source>
        <dbReference type="Proteomes" id="UP000324222"/>
    </source>
</evidence>
<gene>
    <name evidence="2" type="ORF">E2C01_053163</name>
</gene>